<dbReference type="InterPro" id="IPR001584">
    <property type="entry name" value="Integrase_cat-core"/>
</dbReference>
<evidence type="ECO:0000313" key="3">
    <source>
        <dbReference type="Proteomes" id="UP000251314"/>
    </source>
</evidence>
<dbReference type="SUPFAM" id="SSF53098">
    <property type="entry name" value="Ribonuclease H-like"/>
    <property type="match status" value="1"/>
</dbReference>
<dbReference type="PROSITE" id="PS50994">
    <property type="entry name" value="INTEGRASE"/>
    <property type="match status" value="1"/>
</dbReference>
<evidence type="ECO:0000259" key="1">
    <source>
        <dbReference type="PROSITE" id="PS50994"/>
    </source>
</evidence>
<comment type="caution">
    <text evidence="2">The sequence shown here is derived from an EMBL/GenBank/DDBJ whole genome shotgun (WGS) entry which is preliminary data.</text>
</comment>
<dbReference type="PANTHER" id="PTHR37984">
    <property type="entry name" value="PROTEIN CBG26694"/>
    <property type="match status" value="1"/>
</dbReference>
<accession>A0A329SWD5</accession>
<organism evidence="2 3">
    <name type="scientific">Phytophthora cactorum</name>
    <dbReference type="NCBI Taxonomy" id="29920"/>
    <lineage>
        <taxon>Eukaryota</taxon>
        <taxon>Sar</taxon>
        <taxon>Stramenopiles</taxon>
        <taxon>Oomycota</taxon>
        <taxon>Peronosporomycetes</taxon>
        <taxon>Peronosporales</taxon>
        <taxon>Peronosporaceae</taxon>
        <taxon>Phytophthora</taxon>
    </lineage>
</organism>
<gene>
    <name evidence="2" type="ORF">PC110_g2584</name>
</gene>
<dbReference type="AlphaFoldDB" id="A0A329SWD5"/>
<reference evidence="2 3" key="1">
    <citation type="submission" date="2018-01" db="EMBL/GenBank/DDBJ databases">
        <title>Draft genome of the strawberry crown rot pathogen Phytophthora cactorum.</title>
        <authorList>
            <person name="Armitage A.D."/>
            <person name="Lysoe E."/>
            <person name="Nellist C.F."/>
            <person name="Harrison R.J."/>
            <person name="Brurberg M.B."/>
        </authorList>
    </citation>
    <scope>NUCLEOTIDE SEQUENCE [LARGE SCALE GENOMIC DNA]</scope>
    <source>
        <strain evidence="2 3">10300</strain>
    </source>
</reference>
<dbReference type="Proteomes" id="UP000251314">
    <property type="component" value="Unassembled WGS sequence"/>
</dbReference>
<dbReference type="Gene3D" id="3.30.420.10">
    <property type="entry name" value="Ribonuclease H-like superfamily/Ribonuclease H"/>
    <property type="match status" value="1"/>
</dbReference>
<name>A0A329SWD5_9STRA</name>
<proteinExistence type="predicted"/>
<evidence type="ECO:0000313" key="2">
    <source>
        <dbReference type="EMBL" id="RAW41197.1"/>
    </source>
</evidence>
<sequence length="206" mass="24217">MAYRPQANGSVERMVQTLTRALKMYVADVNQMNWDEYTDRLTLARNTAHHRIRGDTPFYAVHVWDARSTLEASIPMGSTRRRDFEPRRWRYSIQRQYQQAREQINEALRAAIGKQSDRHNEDRHAVRLETAGTEYRLFPTVHLSKLKLVKAYLDRPAATLTNDGIDRDDFDENLLAEESWEGEQDDNEFEVERIADVRSGRRTRYG</sequence>
<feature type="domain" description="Integrase catalytic" evidence="1">
    <location>
        <begin position="1"/>
        <end position="65"/>
    </location>
</feature>
<dbReference type="InterPro" id="IPR036397">
    <property type="entry name" value="RNaseH_sf"/>
</dbReference>
<dbReference type="InterPro" id="IPR012337">
    <property type="entry name" value="RNaseH-like_sf"/>
</dbReference>
<dbReference type="PANTHER" id="PTHR37984:SF5">
    <property type="entry name" value="PROTEIN NYNRIN-LIKE"/>
    <property type="match status" value="1"/>
</dbReference>
<dbReference type="GO" id="GO:0003676">
    <property type="term" value="F:nucleic acid binding"/>
    <property type="evidence" value="ECO:0007669"/>
    <property type="project" value="InterPro"/>
</dbReference>
<dbReference type="VEuPathDB" id="FungiDB:PC110_g2584"/>
<dbReference type="GO" id="GO:0015074">
    <property type="term" value="P:DNA integration"/>
    <property type="evidence" value="ECO:0007669"/>
    <property type="project" value="InterPro"/>
</dbReference>
<protein>
    <recommendedName>
        <fullName evidence="1">Integrase catalytic domain-containing protein</fullName>
    </recommendedName>
</protein>
<keyword evidence="3" id="KW-1185">Reference proteome</keyword>
<dbReference type="OrthoDB" id="123166at2759"/>
<dbReference type="InterPro" id="IPR050951">
    <property type="entry name" value="Retrovirus_Pol_polyprotein"/>
</dbReference>
<dbReference type="EMBL" id="MJFZ01000034">
    <property type="protein sequence ID" value="RAW41197.1"/>
    <property type="molecule type" value="Genomic_DNA"/>
</dbReference>